<proteinExistence type="predicted"/>
<dbReference type="RefSeq" id="WP_157856780.1">
    <property type="nucleotide sequence ID" value="NZ_JAVRFJ010000007.1"/>
</dbReference>
<protein>
    <submittedName>
        <fullName evidence="1">Uncharacterized protein</fullName>
    </submittedName>
</protein>
<accession>A0ABU2YV78</accession>
<reference evidence="1" key="1">
    <citation type="submission" date="2024-05" db="EMBL/GenBank/DDBJ databases">
        <title>30 novel species of actinomycetes from the DSMZ collection.</title>
        <authorList>
            <person name="Nouioui I."/>
        </authorList>
    </citation>
    <scope>NUCLEOTIDE SEQUENCE</scope>
    <source>
        <strain evidence="1">DSM 3412</strain>
    </source>
</reference>
<gene>
    <name evidence="1" type="ORF">RM704_10700</name>
</gene>
<organism evidence="1 2">
    <name type="scientific">Streptomyces gottesmaniae</name>
    <dbReference type="NCBI Taxonomy" id="3075518"/>
    <lineage>
        <taxon>Bacteria</taxon>
        <taxon>Bacillati</taxon>
        <taxon>Actinomycetota</taxon>
        <taxon>Actinomycetes</taxon>
        <taxon>Kitasatosporales</taxon>
        <taxon>Streptomycetaceae</taxon>
        <taxon>Streptomyces</taxon>
    </lineage>
</organism>
<evidence type="ECO:0000313" key="2">
    <source>
        <dbReference type="Proteomes" id="UP001180737"/>
    </source>
</evidence>
<dbReference type="EMBL" id="JAVRFJ010000007">
    <property type="protein sequence ID" value="MDT0567934.1"/>
    <property type="molecule type" value="Genomic_DNA"/>
</dbReference>
<name>A0ABU2YV78_9ACTN</name>
<dbReference type="Proteomes" id="UP001180737">
    <property type="component" value="Unassembled WGS sequence"/>
</dbReference>
<keyword evidence="2" id="KW-1185">Reference proteome</keyword>
<sequence length="69" mass="7762">MSTEAPTSTDPDLMSAECAVGQRPEHKALHGMCRQTKDILLPYSKGVLLQSRCRCACHPWSRPRKVRKP</sequence>
<comment type="caution">
    <text evidence="1">The sequence shown here is derived from an EMBL/GenBank/DDBJ whole genome shotgun (WGS) entry which is preliminary data.</text>
</comment>
<evidence type="ECO:0000313" key="1">
    <source>
        <dbReference type="EMBL" id="MDT0567934.1"/>
    </source>
</evidence>